<sequence length="114" mass="12870">MASTEPFEQRVKRIAKKHQRIETSGATPKLGKDGLIVMRPRRAGLRFPVKPFVMLLVLAFAFKVFLFNYLGDQDYAARLSALDSEVMVERAGAFILQPDPATLWITEMIGRFLG</sequence>
<keyword evidence="1" id="KW-0472">Membrane</keyword>
<dbReference type="EMBL" id="FWFZ01000009">
    <property type="protein sequence ID" value="SLN51093.1"/>
    <property type="molecule type" value="Genomic_DNA"/>
</dbReference>
<gene>
    <name evidence="2" type="ORF">ROA7023_02232</name>
</gene>
<reference evidence="2 3" key="1">
    <citation type="submission" date="2017-03" db="EMBL/GenBank/DDBJ databases">
        <authorList>
            <person name="Afonso C.L."/>
            <person name="Miller P.J."/>
            <person name="Scott M.A."/>
            <person name="Spackman E."/>
            <person name="Goraichik I."/>
            <person name="Dimitrov K.M."/>
            <person name="Suarez D.L."/>
            <person name="Swayne D.E."/>
        </authorList>
    </citation>
    <scope>NUCLEOTIDE SEQUENCE [LARGE SCALE GENOMIC DNA]</scope>
    <source>
        <strain evidence="2 3">CECT 7023</strain>
    </source>
</reference>
<protein>
    <submittedName>
        <fullName evidence="2">Uncharacterized protein</fullName>
    </submittedName>
</protein>
<feature type="transmembrane region" description="Helical" evidence="1">
    <location>
        <begin position="52"/>
        <end position="70"/>
    </location>
</feature>
<keyword evidence="1" id="KW-0812">Transmembrane</keyword>
<dbReference type="Proteomes" id="UP000193900">
    <property type="component" value="Unassembled WGS sequence"/>
</dbReference>
<dbReference type="OrthoDB" id="7866534at2"/>
<keyword evidence="1" id="KW-1133">Transmembrane helix</keyword>
<keyword evidence="3" id="KW-1185">Reference proteome</keyword>
<accession>A0A1Y5SXQ3</accession>
<dbReference type="AlphaFoldDB" id="A0A1Y5SXQ3"/>
<dbReference type="RefSeq" id="WP_085879086.1">
    <property type="nucleotide sequence ID" value="NZ_FWFZ01000009.1"/>
</dbReference>
<name>A0A1Y5SXQ3_9RHOB</name>
<proteinExistence type="predicted"/>
<evidence type="ECO:0000313" key="3">
    <source>
        <dbReference type="Proteomes" id="UP000193900"/>
    </source>
</evidence>
<evidence type="ECO:0000313" key="2">
    <source>
        <dbReference type="EMBL" id="SLN51093.1"/>
    </source>
</evidence>
<evidence type="ECO:0000256" key="1">
    <source>
        <dbReference type="SAM" id="Phobius"/>
    </source>
</evidence>
<organism evidence="2 3">
    <name type="scientific">Roseisalinus antarcticus</name>
    <dbReference type="NCBI Taxonomy" id="254357"/>
    <lineage>
        <taxon>Bacteria</taxon>
        <taxon>Pseudomonadati</taxon>
        <taxon>Pseudomonadota</taxon>
        <taxon>Alphaproteobacteria</taxon>
        <taxon>Rhodobacterales</taxon>
        <taxon>Roseobacteraceae</taxon>
        <taxon>Roseisalinus</taxon>
    </lineage>
</organism>